<dbReference type="Pfam" id="PF00107">
    <property type="entry name" value="ADH_zinc_N"/>
    <property type="match status" value="1"/>
</dbReference>
<dbReference type="PROSITE" id="PS00059">
    <property type="entry name" value="ADH_ZINC"/>
    <property type="match status" value="1"/>
</dbReference>
<dbReference type="InterPro" id="IPR036291">
    <property type="entry name" value="NAD(P)-bd_dom_sf"/>
</dbReference>
<evidence type="ECO:0000259" key="6">
    <source>
        <dbReference type="Pfam" id="PF08240"/>
    </source>
</evidence>
<comment type="caution">
    <text evidence="7">The sequence shown here is derived from an EMBL/GenBank/DDBJ whole genome shotgun (WGS) entry which is preliminary data.</text>
</comment>
<sequence length="366" mass="39463">MTQTSKAAVLTAKETIEIMEFPIPETGDNDALLHVEACGVCGFDSEAYLYGGNGVFNLPCVIGHEIVGRIKNIGSVASKRWGVKEGDRVVVEEYIPCGSCNNCLTGNYRQCFDLRYGAMKIDNEKTALWGGFAEYMYLHPNAIVHKASSDVSPELLQLYIPISNGLHWVQEVGNTKVGDTVVIQGPGPMGLGAVIGAKEAGAGTIIVTGMSKDEHRLKLAKEFGADHTFYADTQDLVKEIAAVTNGKMADTVINAATAPQQIVTSLDLAGLRATIIHSGTDENLSNNLMSSKITWKLLTIKGVLGRPTRAVGVALRVIESRKYPLEKMVTHSFSVEEAAEAVRTHAYGLDQCIHVAVVNENIKMEG</sequence>
<dbReference type="InterPro" id="IPR013149">
    <property type="entry name" value="ADH-like_C"/>
</dbReference>
<keyword evidence="3" id="KW-0560">Oxidoreductase</keyword>
<dbReference type="Proteomes" id="UP001589738">
    <property type="component" value="Unassembled WGS sequence"/>
</dbReference>
<dbReference type="SUPFAM" id="SSF51735">
    <property type="entry name" value="NAD(P)-binding Rossmann-fold domains"/>
    <property type="match status" value="1"/>
</dbReference>
<feature type="domain" description="Alcohol dehydrogenase-like C-terminal" evidence="5">
    <location>
        <begin position="188"/>
        <end position="306"/>
    </location>
</feature>
<evidence type="ECO:0000259" key="5">
    <source>
        <dbReference type="Pfam" id="PF00107"/>
    </source>
</evidence>
<organism evidence="7 8">
    <name type="scientific">Robertmurraya beringensis</name>
    <dbReference type="NCBI Taxonomy" id="641660"/>
    <lineage>
        <taxon>Bacteria</taxon>
        <taxon>Bacillati</taxon>
        <taxon>Bacillota</taxon>
        <taxon>Bacilli</taxon>
        <taxon>Bacillales</taxon>
        <taxon>Bacillaceae</taxon>
        <taxon>Robertmurraya</taxon>
    </lineage>
</organism>
<dbReference type="InterPro" id="IPR013154">
    <property type="entry name" value="ADH-like_N"/>
</dbReference>
<dbReference type="InterPro" id="IPR050129">
    <property type="entry name" value="Zn_alcohol_dh"/>
</dbReference>
<comment type="similarity">
    <text evidence="4">Belongs to the zinc-containing alcohol dehydrogenase family.</text>
</comment>
<keyword evidence="1 4" id="KW-0479">Metal-binding</keyword>
<dbReference type="SUPFAM" id="SSF50129">
    <property type="entry name" value="GroES-like"/>
    <property type="match status" value="1"/>
</dbReference>
<dbReference type="RefSeq" id="WP_160547552.1">
    <property type="nucleotide sequence ID" value="NZ_JBHLUU010000027.1"/>
</dbReference>
<evidence type="ECO:0000313" key="8">
    <source>
        <dbReference type="Proteomes" id="UP001589738"/>
    </source>
</evidence>
<dbReference type="EMBL" id="JBHLUU010000027">
    <property type="protein sequence ID" value="MFC0475473.1"/>
    <property type="molecule type" value="Genomic_DNA"/>
</dbReference>
<dbReference type="Gene3D" id="3.40.50.720">
    <property type="entry name" value="NAD(P)-binding Rossmann-like Domain"/>
    <property type="match status" value="1"/>
</dbReference>
<evidence type="ECO:0000256" key="2">
    <source>
        <dbReference type="ARBA" id="ARBA00022833"/>
    </source>
</evidence>
<keyword evidence="8" id="KW-1185">Reference proteome</keyword>
<dbReference type="InterPro" id="IPR011032">
    <property type="entry name" value="GroES-like_sf"/>
</dbReference>
<name>A0ABV6KQ61_9BACI</name>
<comment type="cofactor">
    <cofactor evidence="4">
        <name>Zn(2+)</name>
        <dbReference type="ChEBI" id="CHEBI:29105"/>
    </cofactor>
</comment>
<evidence type="ECO:0000313" key="7">
    <source>
        <dbReference type="EMBL" id="MFC0475473.1"/>
    </source>
</evidence>
<gene>
    <name evidence="7" type="ORF">ACFFHF_09445</name>
</gene>
<feature type="domain" description="Alcohol dehydrogenase-like N-terminal" evidence="6">
    <location>
        <begin position="27"/>
        <end position="145"/>
    </location>
</feature>
<proteinExistence type="inferred from homology"/>
<reference evidence="7 8" key="1">
    <citation type="submission" date="2024-09" db="EMBL/GenBank/DDBJ databases">
        <authorList>
            <person name="Sun Q."/>
            <person name="Mori K."/>
        </authorList>
    </citation>
    <scope>NUCLEOTIDE SEQUENCE [LARGE SCALE GENOMIC DNA]</scope>
    <source>
        <strain evidence="7 8">CGMCC 1.9126</strain>
    </source>
</reference>
<dbReference type="PANTHER" id="PTHR43401:SF2">
    <property type="entry name" value="L-THREONINE 3-DEHYDROGENASE"/>
    <property type="match status" value="1"/>
</dbReference>
<evidence type="ECO:0000256" key="4">
    <source>
        <dbReference type="RuleBase" id="RU361277"/>
    </source>
</evidence>
<accession>A0ABV6KQ61</accession>
<dbReference type="PANTHER" id="PTHR43401">
    <property type="entry name" value="L-THREONINE 3-DEHYDROGENASE"/>
    <property type="match status" value="1"/>
</dbReference>
<keyword evidence="2 4" id="KW-0862">Zinc</keyword>
<dbReference type="InterPro" id="IPR002328">
    <property type="entry name" value="ADH_Zn_CS"/>
</dbReference>
<evidence type="ECO:0000256" key="3">
    <source>
        <dbReference type="ARBA" id="ARBA00023002"/>
    </source>
</evidence>
<dbReference type="Gene3D" id="3.90.180.10">
    <property type="entry name" value="Medium-chain alcohol dehydrogenases, catalytic domain"/>
    <property type="match status" value="1"/>
</dbReference>
<dbReference type="Pfam" id="PF08240">
    <property type="entry name" value="ADH_N"/>
    <property type="match status" value="1"/>
</dbReference>
<evidence type="ECO:0000256" key="1">
    <source>
        <dbReference type="ARBA" id="ARBA00022723"/>
    </source>
</evidence>
<protein>
    <submittedName>
        <fullName evidence="7">Zinc-binding dehydrogenase</fullName>
    </submittedName>
</protein>